<name>L8E9U4_HUMAN</name>
<accession>L8E9U4</accession>
<protein>
    <submittedName>
        <fullName evidence="2">Alternative protein C13orf38</fullName>
    </submittedName>
</protein>
<organism evidence="2">
    <name type="scientific">Homo sapiens</name>
    <name type="common">Human</name>
    <dbReference type="NCBI Taxonomy" id="9606"/>
    <lineage>
        <taxon>Eukaryota</taxon>
        <taxon>Metazoa</taxon>
        <taxon>Chordata</taxon>
        <taxon>Craniata</taxon>
        <taxon>Vertebrata</taxon>
        <taxon>Euteleostomi</taxon>
        <taxon>Mammalia</taxon>
        <taxon>Eutheria</taxon>
        <taxon>Euarchontoglires</taxon>
        <taxon>Primates</taxon>
        <taxon>Haplorrhini</taxon>
        <taxon>Catarrhini</taxon>
        <taxon>Hominidae</taxon>
        <taxon>Homo</taxon>
    </lineage>
</organism>
<dbReference type="PeptideAtlas" id="L8E9U4"/>
<evidence type="ECO:0000313" key="2">
    <source>
        <dbReference type="EMBL" id="CCQ43118.1"/>
    </source>
</evidence>
<dbReference type="EMBL" id="HF583621">
    <property type="protein sequence ID" value="CCQ43118.1"/>
    <property type="molecule type" value="Genomic_DNA"/>
</dbReference>
<keyword evidence="1" id="KW-0732">Signal</keyword>
<evidence type="ECO:0000256" key="1">
    <source>
        <dbReference type="SAM" id="SignalP"/>
    </source>
</evidence>
<feature type="signal peptide" evidence="1">
    <location>
        <begin position="1"/>
        <end position="23"/>
    </location>
</feature>
<gene>
    <name evidence="2" type="primary">C13orf38</name>
</gene>
<feature type="chain" id="PRO_5003987831" evidence="1">
    <location>
        <begin position="24"/>
        <end position="48"/>
    </location>
</feature>
<dbReference type="AlphaFoldDB" id="L8E9U4"/>
<proteinExistence type="predicted"/>
<sequence length="48" mass="5450">MPRTKSTLARLLTWVLNLGCVSDSPEELKVKYSDMCTTPRIVISHVFL</sequence>
<reference evidence="2" key="1">
    <citation type="journal article" date="2013" name="PLoS ONE">
        <title>Direct detection of alternative open reading frames translation products in human significantly expands the proteome.</title>
        <authorList>
            <person name="Vanderperre B."/>
            <person name="Lucier J.-F."/>
            <person name="Motard J."/>
            <person name="Tremblay G."/>
            <person name="Vanderperre S."/>
            <person name="Wisztorski M."/>
            <person name="Salzet M."/>
            <person name="Boisvert F.-M."/>
            <person name="Roucou X."/>
        </authorList>
    </citation>
    <scope>NUCLEOTIDE SEQUENCE</scope>
</reference>